<keyword evidence="2" id="KW-1185">Reference proteome</keyword>
<feature type="non-terminal residue" evidence="1">
    <location>
        <position position="1"/>
    </location>
</feature>
<organism evidence="1 2">
    <name type="scientific">Stylosanthes scabra</name>
    <dbReference type="NCBI Taxonomy" id="79078"/>
    <lineage>
        <taxon>Eukaryota</taxon>
        <taxon>Viridiplantae</taxon>
        <taxon>Streptophyta</taxon>
        <taxon>Embryophyta</taxon>
        <taxon>Tracheophyta</taxon>
        <taxon>Spermatophyta</taxon>
        <taxon>Magnoliopsida</taxon>
        <taxon>eudicotyledons</taxon>
        <taxon>Gunneridae</taxon>
        <taxon>Pentapetalae</taxon>
        <taxon>rosids</taxon>
        <taxon>fabids</taxon>
        <taxon>Fabales</taxon>
        <taxon>Fabaceae</taxon>
        <taxon>Papilionoideae</taxon>
        <taxon>50 kb inversion clade</taxon>
        <taxon>dalbergioids sensu lato</taxon>
        <taxon>Dalbergieae</taxon>
        <taxon>Pterocarpus clade</taxon>
        <taxon>Stylosanthes</taxon>
    </lineage>
</organism>
<sequence>SFNPRGIDTHFTVVLLDTIRYTCRDLGLVKIQHQQAHMFSIPRQRRHLTDAPRRLSRPVRNSFIFRVDNIVVEESKPIMRFTARFVNKKGVIELATN</sequence>
<comment type="caution">
    <text evidence="1">The sequence shown here is derived from an EMBL/GenBank/DDBJ whole genome shotgun (WGS) entry which is preliminary data.</text>
</comment>
<dbReference type="Proteomes" id="UP001341840">
    <property type="component" value="Unassembled WGS sequence"/>
</dbReference>
<reference evidence="1 2" key="1">
    <citation type="journal article" date="2023" name="Plants (Basel)">
        <title>Bridging the Gap: Combining Genomics and Transcriptomics Approaches to Understand Stylosanthes scabra, an Orphan Legume from the Brazilian Caatinga.</title>
        <authorList>
            <person name="Ferreira-Neto J.R.C."/>
            <person name="da Silva M.D."/>
            <person name="Binneck E."/>
            <person name="de Melo N.F."/>
            <person name="da Silva R.H."/>
            <person name="de Melo A.L.T.M."/>
            <person name="Pandolfi V."/>
            <person name="Bustamante F.O."/>
            <person name="Brasileiro-Vidal A.C."/>
            <person name="Benko-Iseppon A.M."/>
        </authorList>
    </citation>
    <scope>NUCLEOTIDE SEQUENCE [LARGE SCALE GENOMIC DNA]</scope>
    <source>
        <tissue evidence="1">Leaves</tissue>
    </source>
</reference>
<evidence type="ECO:0000313" key="2">
    <source>
        <dbReference type="Proteomes" id="UP001341840"/>
    </source>
</evidence>
<evidence type="ECO:0000313" key="1">
    <source>
        <dbReference type="EMBL" id="MED6165944.1"/>
    </source>
</evidence>
<gene>
    <name evidence="1" type="ORF">PIB30_104456</name>
</gene>
<accession>A0ABU6UYK4</accession>
<proteinExistence type="predicted"/>
<protein>
    <submittedName>
        <fullName evidence="1">Uncharacterized protein</fullName>
    </submittedName>
</protein>
<dbReference type="EMBL" id="JASCZI010124436">
    <property type="protein sequence ID" value="MED6165944.1"/>
    <property type="molecule type" value="Genomic_DNA"/>
</dbReference>
<name>A0ABU6UYK4_9FABA</name>